<dbReference type="GO" id="GO:0004140">
    <property type="term" value="F:dephospho-CoA kinase activity"/>
    <property type="evidence" value="ECO:0007669"/>
    <property type="project" value="UniProtKB-UniRule"/>
</dbReference>
<dbReference type="KEGG" id="gom:D7316_00408"/>
<dbReference type="SUPFAM" id="SSF81301">
    <property type="entry name" value="Nucleotidyltransferase"/>
    <property type="match status" value="1"/>
</dbReference>
<dbReference type="InterPro" id="IPR027417">
    <property type="entry name" value="P-loop_NTPase"/>
</dbReference>
<gene>
    <name evidence="7 9" type="primary">coaE</name>
    <name evidence="9" type="ORF">D7316_00408</name>
</gene>
<proteinExistence type="inferred from homology"/>
<dbReference type="UniPathway" id="UPA00241">
    <property type="reaction ID" value="UER00356"/>
</dbReference>
<dbReference type="PROSITE" id="PS51219">
    <property type="entry name" value="DPCK"/>
    <property type="match status" value="1"/>
</dbReference>
<evidence type="ECO:0000256" key="8">
    <source>
        <dbReference type="NCBIfam" id="TIGR00152"/>
    </source>
</evidence>
<comment type="pathway">
    <text evidence="7">Cofactor biosynthesis; coenzyme A biosynthesis; CoA from (R)-pantothenate: step 5/5.</text>
</comment>
<dbReference type="InterPro" id="IPR043519">
    <property type="entry name" value="NT_sf"/>
</dbReference>
<dbReference type="InterPro" id="IPR007344">
    <property type="entry name" value="GrpB/CoaE"/>
</dbReference>
<keyword evidence="5 7" id="KW-0067">ATP-binding</keyword>
<dbReference type="SUPFAM" id="SSF52540">
    <property type="entry name" value="P-loop containing nucleoside triphosphate hydrolases"/>
    <property type="match status" value="1"/>
</dbReference>
<organism evidence="9 10">
    <name type="scientific">Gordonia insulae</name>
    <dbReference type="NCBI Taxonomy" id="2420509"/>
    <lineage>
        <taxon>Bacteria</taxon>
        <taxon>Bacillati</taxon>
        <taxon>Actinomycetota</taxon>
        <taxon>Actinomycetes</taxon>
        <taxon>Mycobacteriales</taxon>
        <taxon>Gordoniaceae</taxon>
        <taxon>Gordonia</taxon>
    </lineage>
</organism>
<keyword evidence="7 9" id="KW-0418">Kinase</keyword>
<keyword evidence="4 7" id="KW-0547">Nucleotide-binding</keyword>
<dbReference type="EC" id="2.7.1.24" evidence="7 8"/>
<sequence>MIRLGLSGGIGAGKSTVAKTFIERGGYHIDADKVAREVVEPGTPGLAALAEAFGDEILAADGSLDRPALAAKAFVDDEQRKKLNSITHPLVGARTQELLEAAPADAIVVQDIPLLVEGNMAPFFHLVVIVHADADVRIDRLTTARGMPEGDARARIAAQASDEQRRAVADVWLDNHGSPADLAAAAAALWDERLVPFEQNIRSRTLVRGPLTLVDPDPEWAALGNRIVNRLWAIVGDKASAIDHVGSTAVPGLAAKPTIDVQITVADLDVADGLADTLADGGFPKVAGIEGDEPKADPSTGSVDRGLWGKRFHGSADPGRPVNVHLRAAGSPGGRFAIDFRDWLRADDAARDEYAQIKRAALDSADGDLARYVTAKEPWFDDAYRRIADWKRSRD</sequence>
<evidence type="ECO:0000256" key="2">
    <source>
        <dbReference type="ARBA" id="ARBA00011058"/>
    </source>
</evidence>
<dbReference type="CDD" id="cd02022">
    <property type="entry name" value="DPCK"/>
    <property type="match status" value="1"/>
</dbReference>
<dbReference type="HAMAP" id="MF_00376">
    <property type="entry name" value="Dephospho_CoA_kinase"/>
    <property type="match status" value="1"/>
</dbReference>
<dbReference type="Pfam" id="PF01121">
    <property type="entry name" value="CoaE"/>
    <property type="match status" value="1"/>
</dbReference>
<name>A0A3G8JFH5_9ACTN</name>
<dbReference type="Proteomes" id="UP000271469">
    <property type="component" value="Chromosome"/>
</dbReference>
<evidence type="ECO:0000256" key="5">
    <source>
        <dbReference type="ARBA" id="ARBA00022840"/>
    </source>
</evidence>
<keyword evidence="10" id="KW-1185">Reference proteome</keyword>
<evidence type="ECO:0000256" key="7">
    <source>
        <dbReference type="HAMAP-Rule" id="MF_00376"/>
    </source>
</evidence>
<dbReference type="GO" id="GO:0005737">
    <property type="term" value="C:cytoplasm"/>
    <property type="evidence" value="ECO:0007669"/>
    <property type="project" value="UniProtKB-SubCell"/>
</dbReference>
<dbReference type="RefSeq" id="WP_124706815.1">
    <property type="nucleotide sequence ID" value="NZ_CP033972.1"/>
</dbReference>
<comment type="similarity">
    <text evidence="2">In the C-terminal section; belongs to the UPF0157 (GrpB) family.</text>
</comment>
<dbReference type="AlphaFoldDB" id="A0A3G8JFH5"/>
<keyword evidence="6 7" id="KW-0173">Coenzyme A biosynthesis</keyword>
<comment type="function">
    <text evidence="7">Catalyzes the phosphorylation of the 3'-hydroxyl group of dephosphocoenzyme A to form coenzyme A.</text>
</comment>
<dbReference type="PANTHER" id="PTHR10695:SF46">
    <property type="entry name" value="BIFUNCTIONAL COENZYME A SYNTHASE-RELATED"/>
    <property type="match status" value="1"/>
</dbReference>
<keyword evidence="3 7" id="KW-0963">Cytoplasm</keyword>
<dbReference type="OrthoDB" id="9812943at2"/>
<comment type="catalytic activity">
    <reaction evidence="7">
        <text>3'-dephospho-CoA + ATP = ADP + CoA + H(+)</text>
        <dbReference type="Rhea" id="RHEA:18245"/>
        <dbReference type="ChEBI" id="CHEBI:15378"/>
        <dbReference type="ChEBI" id="CHEBI:30616"/>
        <dbReference type="ChEBI" id="CHEBI:57287"/>
        <dbReference type="ChEBI" id="CHEBI:57328"/>
        <dbReference type="ChEBI" id="CHEBI:456216"/>
        <dbReference type="EC" id="2.7.1.24"/>
    </reaction>
</comment>
<dbReference type="Pfam" id="PF04229">
    <property type="entry name" value="GrpB"/>
    <property type="match status" value="1"/>
</dbReference>
<evidence type="ECO:0000313" key="9">
    <source>
        <dbReference type="EMBL" id="AZG43837.1"/>
    </source>
</evidence>
<comment type="similarity">
    <text evidence="7">Belongs to the CoaE family.</text>
</comment>
<dbReference type="NCBIfam" id="TIGR00152">
    <property type="entry name" value="dephospho-CoA kinase"/>
    <property type="match status" value="1"/>
</dbReference>
<protein>
    <recommendedName>
        <fullName evidence="7 8">Dephospho-CoA kinase</fullName>
        <ecNumber evidence="7 8">2.7.1.24</ecNumber>
    </recommendedName>
    <alternativeName>
        <fullName evidence="7">Dephosphocoenzyme A kinase</fullName>
    </alternativeName>
</protein>
<evidence type="ECO:0000256" key="6">
    <source>
        <dbReference type="ARBA" id="ARBA00022993"/>
    </source>
</evidence>
<feature type="binding site" evidence="7">
    <location>
        <begin position="11"/>
        <end position="16"/>
    </location>
    <ligand>
        <name>ATP</name>
        <dbReference type="ChEBI" id="CHEBI:30616"/>
    </ligand>
</feature>
<dbReference type="Gene3D" id="3.30.460.10">
    <property type="entry name" value="Beta Polymerase, domain 2"/>
    <property type="match status" value="1"/>
</dbReference>
<evidence type="ECO:0000256" key="4">
    <source>
        <dbReference type="ARBA" id="ARBA00022741"/>
    </source>
</evidence>
<dbReference type="InterPro" id="IPR001977">
    <property type="entry name" value="Depp_CoAkinase"/>
</dbReference>
<reference evidence="9 10" key="1">
    <citation type="submission" date="2018-11" db="EMBL/GenBank/DDBJ databases">
        <title>Gordonia insulae sp. nov., isolated from an island soil.</title>
        <authorList>
            <person name="Kim Y.S."/>
            <person name="Kim S.B."/>
        </authorList>
    </citation>
    <scope>NUCLEOTIDE SEQUENCE [LARGE SCALE GENOMIC DNA]</scope>
    <source>
        <strain evidence="9 10">MMS17-SY073</strain>
    </source>
</reference>
<evidence type="ECO:0000256" key="3">
    <source>
        <dbReference type="ARBA" id="ARBA00022490"/>
    </source>
</evidence>
<dbReference type="PANTHER" id="PTHR10695">
    <property type="entry name" value="DEPHOSPHO-COA KINASE-RELATED"/>
    <property type="match status" value="1"/>
</dbReference>
<evidence type="ECO:0000256" key="1">
    <source>
        <dbReference type="ARBA" id="ARBA00008826"/>
    </source>
</evidence>
<dbReference type="NCBIfam" id="NF002879">
    <property type="entry name" value="PRK03333.1"/>
    <property type="match status" value="1"/>
</dbReference>
<dbReference type="EMBL" id="CP033972">
    <property type="protein sequence ID" value="AZG43837.1"/>
    <property type="molecule type" value="Genomic_DNA"/>
</dbReference>
<dbReference type="GO" id="GO:0005524">
    <property type="term" value="F:ATP binding"/>
    <property type="evidence" value="ECO:0007669"/>
    <property type="project" value="UniProtKB-UniRule"/>
</dbReference>
<dbReference type="Gene3D" id="3.40.50.300">
    <property type="entry name" value="P-loop containing nucleotide triphosphate hydrolases"/>
    <property type="match status" value="1"/>
</dbReference>
<comment type="subcellular location">
    <subcellularLocation>
        <location evidence="7">Cytoplasm</location>
    </subcellularLocation>
</comment>
<keyword evidence="7 9" id="KW-0808">Transferase</keyword>
<accession>A0A3G8JFH5</accession>
<dbReference type="GO" id="GO:0015937">
    <property type="term" value="P:coenzyme A biosynthetic process"/>
    <property type="evidence" value="ECO:0007669"/>
    <property type="project" value="UniProtKB-UniRule"/>
</dbReference>
<comment type="similarity">
    <text evidence="1">In the N-terminal section; belongs to the CoaE family.</text>
</comment>
<evidence type="ECO:0000313" key="10">
    <source>
        <dbReference type="Proteomes" id="UP000271469"/>
    </source>
</evidence>